<reference evidence="4" key="1">
    <citation type="submission" date="2018-04" db="EMBL/GenBank/DDBJ databases">
        <authorList>
            <person name="Go L.Y."/>
            <person name="Mitchell J.A."/>
        </authorList>
    </citation>
    <scope>NUCLEOTIDE SEQUENCE</scope>
    <source>
        <tissue evidence="4">Whole organism</tissue>
    </source>
</reference>
<dbReference type="OMA" id="KRPVQMH"/>
<evidence type="ECO:0000256" key="1">
    <source>
        <dbReference type="ARBA" id="ARBA00038048"/>
    </source>
</evidence>
<dbReference type="SUPFAM" id="SSF51735">
    <property type="entry name" value="NAD(P)-binding Rossmann-fold domains"/>
    <property type="match status" value="1"/>
</dbReference>
<name>A0A336M6G8_CULSO</name>
<dbReference type="EMBL" id="UFQS01000622">
    <property type="protein sequence ID" value="SSX05497.1"/>
    <property type="molecule type" value="Genomic_DNA"/>
</dbReference>
<reference evidence="5" key="2">
    <citation type="submission" date="2018-07" db="EMBL/GenBank/DDBJ databases">
        <authorList>
            <person name="Quirk P.G."/>
            <person name="Krulwich T.A."/>
        </authorList>
    </citation>
    <scope>NUCLEOTIDE SEQUENCE</scope>
</reference>
<dbReference type="FunFam" id="3.40.50.720:FF:000178">
    <property type="entry name" value="Saccharopine dehydrogenase-like oxidoreductase"/>
    <property type="match status" value="1"/>
</dbReference>
<dbReference type="InterPro" id="IPR005097">
    <property type="entry name" value="Sacchrp_dh_NADP-bd"/>
</dbReference>
<proteinExistence type="inferred from homology"/>
<evidence type="ECO:0000259" key="3">
    <source>
        <dbReference type="Pfam" id="PF03435"/>
    </source>
</evidence>
<dbReference type="GO" id="GO:0005886">
    <property type="term" value="C:plasma membrane"/>
    <property type="evidence" value="ECO:0007669"/>
    <property type="project" value="TreeGrafter"/>
</dbReference>
<accession>A0A336M6G8</accession>
<dbReference type="PANTHER" id="PTHR12286">
    <property type="entry name" value="SACCHAROPINE DEHYDROGENASE-LIKE OXIDOREDUCTASE"/>
    <property type="match status" value="1"/>
</dbReference>
<dbReference type="VEuPathDB" id="VectorBase:CSON012812"/>
<dbReference type="GO" id="GO:0009247">
    <property type="term" value="P:glycolipid biosynthetic process"/>
    <property type="evidence" value="ECO:0007669"/>
    <property type="project" value="TreeGrafter"/>
</dbReference>
<dbReference type="GO" id="GO:0005811">
    <property type="term" value="C:lipid droplet"/>
    <property type="evidence" value="ECO:0007669"/>
    <property type="project" value="TreeGrafter"/>
</dbReference>
<dbReference type="EMBL" id="UFQT01000622">
    <property type="protein sequence ID" value="SSX25856.1"/>
    <property type="molecule type" value="Genomic_DNA"/>
</dbReference>
<organism evidence="5">
    <name type="scientific">Culicoides sonorensis</name>
    <name type="common">Biting midge</name>
    <dbReference type="NCBI Taxonomy" id="179676"/>
    <lineage>
        <taxon>Eukaryota</taxon>
        <taxon>Metazoa</taxon>
        <taxon>Ecdysozoa</taxon>
        <taxon>Arthropoda</taxon>
        <taxon>Hexapoda</taxon>
        <taxon>Insecta</taxon>
        <taxon>Pterygota</taxon>
        <taxon>Neoptera</taxon>
        <taxon>Endopterygota</taxon>
        <taxon>Diptera</taxon>
        <taxon>Nematocera</taxon>
        <taxon>Chironomoidea</taxon>
        <taxon>Ceratopogonidae</taxon>
        <taxon>Ceratopogoninae</taxon>
        <taxon>Culicoides</taxon>
        <taxon>Monoculicoides</taxon>
    </lineage>
</organism>
<dbReference type="GO" id="GO:0005739">
    <property type="term" value="C:mitochondrion"/>
    <property type="evidence" value="ECO:0007669"/>
    <property type="project" value="TreeGrafter"/>
</dbReference>
<dbReference type="Pfam" id="PF03435">
    <property type="entry name" value="Sacchrp_dh_NADP"/>
    <property type="match status" value="1"/>
</dbReference>
<dbReference type="AlphaFoldDB" id="A0A336M6G8"/>
<dbReference type="InterPro" id="IPR051276">
    <property type="entry name" value="Saccharopine_DH-like_oxidrdct"/>
</dbReference>
<protein>
    <submittedName>
        <fullName evidence="5">CSON012812 protein</fullName>
    </submittedName>
</protein>
<evidence type="ECO:0000256" key="2">
    <source>
        <dbReference type="SAM" id="Phobius"/>
    </source>
</evidence>
<sequence length="427" mass="47996">MTERDLDVIIFGASGFTGKYTVLKAVDLLKDYKWGIAGRSKDKLEKVLQEMGTKAEKDLSTIPIILASLDNEESLKEMASKCKVLINCVGPYRLYGEPVVKACIEAGTHQVDVTGEPQYMERMALEYNEKAKEKGAYIVSACGFDSIPADMGVVYLENHFEGTVNSVEQYFQPTTKAVKGPTVHYGTWASVVHGIANWAELGPLRKKLYKEKLPKFEPVLKERGVLHKSDVVGKWCLPFLGADRSVVYRSQRYFYETEKKRPIQLRAYVTMPSIWGAFALIFFGIMMGIMTKFSLGRKLLLDYPRIFSFGMVSKEDLSEEDMEKCNFVMHFKGNGWTEKLAEGTDTYTTKPDKEIYVKVKANNIGYGATCVALLLSAKMLISEKDKLPKEAGIFTPAAVFAKTSLIDQLVKNDWTFELVGAKEETKD</sequence>
<dbReference type="Gene3D" id="3.40.50.720">
    <property type="entry name" value="NAD(P)-binding Rossmann-like Domain"/>
    <property type="match status" value="1"/>
</dbReference>
<dbReference type="InterPro" id="IPR036291">
    <property type="entry name" value="NAD(P)-bd_dom_sf"/>
</dbReference>
<feature type="domain" description="Saccharopine dehydrogenase NADP binding" evidence="3">
    <location>
        <begin position="8"/>
        <end position="139"/>
    </location>
</feature>
<keyword evidence="2" id="KW-0812">Transmembrane</keyword>
<gene>
    <name evidence="5" type="primary">CSON012812</name>
</gene>
<keyword evidence="2" id="KW-0472">Membrane</keyword>
<evidence type="ECO:0000313" key="4">
    <source>
        <dbReference type="EMBL" id="SSX05497.1"/>
    </source>
</evidence>
<feature type="transmembrane region" description="Helical" evidence="2">
    <location>
        <begin position="274"/>
        <end position="295"/>
    </location>
</feature>
<dbReference type="PANTHER" id="PTHR12286:SF5">
    <property type="entry name" value="SACCHAROPINE DEHYDROGENASE-LIKE OXIDOREDUCTASE"/>
    <property type="match status" value="1"/>
</dbReference>
<comment type="similarity">
    <text evidence="1">Belongs to the saccharopine dehydrogenase family.</text>
</comment>
<evidence type="ECO:0000313" key="5">
    <source>
        <dbReference type="EMBL" id="SSX25856.1"/>
    </source>
</evidence>
<keyword evidence="2" id="KW-1133">Transmembrane helix</keyword>